<feature type="transmembrane region" description="Helical" evidence="7">
    <location>
        <begin position="178"/>
        <end position="195"/>
    </location>
</feature>
<protein>
    <submittedName>
        <fullName evidence="10">MFS domain-containing protein</fullName>
    </submittedName>
</protein>
<name>A0A0M3KBX7_ANISI</name>
<keyword evidence="9" id="KW-1185">Reference proteome</keyword>
<reference evidence="8 9" key="2">
    <citation type="submission" date="2018-11" db="EMBL/GenBank/DDBJ databases">
        <authorList>
            <consortium name="Pathogen Informatics"/>
        </authorList>
    </citation>
    <scope>NUCLEOTIDE SEQUENCE [LARGE SCALE GENOMIC DNA]</scope>
</reference>
<evidence type="ECO:0000256" key="7">
    <source>
        <dbReference type="SAM" id="Phobius"/>
    </source>
</evidence>
<evidence type="ECO:0000256" key="3">
    <source>
        <dbReference type="ARBA" id="ARBA00022692"/>
    </source>
</evidence>
<evidence type="ECO:0000313" key="8">
    <source>
        <dbReference type="EMBL" id="VDK61885.1"/>
    </source>
</evidence>
<comment type="subcellular location">
    <subcellularLocation>
        <location evidence="1">Endomembrane system</location>
        <topology evidence="1">Multi-pass membrane protein</topology>
    </subcellularLocation>
</comment>
<feature type="transmembrane region" description="Helical" evidence="7">
    <location>
        <begin position="110"/>
        <end position="133"/>
    </location>
</feature>
<evidence type="ECO:0000256" key="6">
    <source>
        <dbReference type="SAM" id="MobiDB-lite"/>
    </source>
</evidence>
<dbReference type="Proteomes" id="UP000267096">
    <property type="component" value="Unassembled WGS sequence"/>
</dbReference>
<dbReference type="PANTHER" id="PTHR23510:SF3">
    <property type="entry name" value="MAJOR FACILITATOR SUPERFAMILY DOMAIN-CONTAINING PROTEIN 8"/>
    <property type="match status" value="1"/>
</dbReference>
<dbReference type="GO" id="GO:0005765">
    <property type="term" value="C:lysosomal membrane"/>
    <property type="evidence" value="ECO:0007669"/>
    <property type="project" value="TreeGrafter"/>
</dbReference>
<feature type="compositionally biased region" description="Basic and acidic residues" evidence="6">
    <location>
        <begin position="1"/>
        <end position="14"/>
    </location>
</feature>
<evidence type="ECO:0000256" key="2">
    <source>
        <dbReference type="ARBA" id="ARBA00022448"/>
    </source>
</evidence>
<dbReference type="InterPro" id="IPR036259">
    <property type="entry name" value="MFS_trans_sf"/>
</dbReference>
<feature type="compositionally biased region" description="Basic and acidic residues" evidence="6">
    <location>
        <begin position="55"/>
        <end position="74"/>
    </location>
</feature>
<keyword evidence="4 7" id="KW-1133">Transmembrane helix</keyword>
<dbReference type="SUPFAM" id="SSF103473">
    <property type="entry name" value="MFS general substrate transporter"/>
    <property type="match status" value="1"/>
</dbReference>
<dbReference type="Gene3D" id="1.20.1250.20">
    <property type="entry name" value="MFS general substrate transporter like domains"/>
    <property type="match status" value="1"/>
</dbReference>
<evidence type="ECO:0000256" key="5">
    <source>
        <dbReference type="ARBA" id="ARBA00023136"/>
    </source>
</evidence>
<evidence type="ECO:0000256" key="4">
    <source>
        <dbReference type="ARBA" id="ARBA00022989"/>
    </source>
</evidence>
<evidence type="ECO:0000313" key="10">
    <source>
        <dbReference type="WBParaSite" id="ASIM_0001847401-mRNA-1"/>
    </source>
</evidence>
<dbReference type="WBParaSite" id="ASIM_0001847401-mRNA-1">
    <property type="protein sequence ID" value="ASIM_0001847401-mRNA-1"/>
    <property type="gene ID" value="ASIM_0001847401"/>
</dbReference>
<feature type="transmembrane region" description="Helical" evidence="7">
    <location>
        <begin position="207"/>
        <end position="230"/>
    </location>
</feature>
<feature type="transmembrane region" description="Helical" evidence="7">
    <location>
        <begin position="145"/>
        <end position="166"/>
    </location>
</feature>
<dbReference type="EMBL" id="UYRR01034693">
    <property type="protein sequence ID" value="VDK61885.1"/>
    <property type="molecule type" value="Genomic_DNA"/>
</dbReference>
<accession>A0A0M3KBX7</accession>
<dbReference type="GO" id="GO:0012505">
    <property type="term" value="C:endomembrane system"/>
    <property type="evidence" value="ECO:0007669"/>
    <property type="project" value="UniProtKB-SubCell"/>
</dbReference>
<gene>
    <name evidence="8" type="ORF">ASIM_LOCUS17875</name>
</gene>
<keyword evidence="5 7" id="KW-0472">Membrane</keyword>
<feature type="compositionally biased region" description="Acidic residues" evidence="6">
    <location>
        <begin position="15"/>
        <end position="29"/>
    </location>
</feature>
<feature type="region of interest" description="Disordered" evidence="6">
    <location>
        <begin position="1"/>
        <end position="85"/>
    </location>
</feature>
<proteinExistence type="predicted"/>
<sequence>MVESKNAKEEKDVDVIDETMLEYEADDESSDAHSQLDVIAEEDSSVEKEEDVDVLTEKKPTEAQSDHDKTTEEHSSDDENGSDVVDTEKAADEDGVDKFEHGQTPWPSIWLSYVVQMLTGIQFSIYFTSMWPYFTTLDPEANLSFFGWITSAYSIGQMASSWGFGYWNQLTMNARQPACTGLAFMAIGNILYTFLENIPVGRKWFMLVARLLVGFGSGPLSLHICIFSLCARNKHWKVLMCVCVCF</sequence>
<dbReference type="PANTHER" id="PTHR23510">
    <property type="entry name" value="INNER MEMBRANE TRANSPORT PROTEIN YAJR"/>
    <property type="match status" value="1"/>
</dbReference>
<feature type="compositionally biased region" description="Acidic residues" evidence="6">
    <location>
        <begin position="39"/>
        <end position="54"/>
    </location>
</feature>
<keyword evidence="2" id="KW-0813">Transport</keyword>
<evidence type="ECO:0000256" key="1">
    <source>
        <dbReference type="ARBA" id="ARBA00004127"/>
    </source>
</evidence>
<evidence type="ECO:0000313" key="9">
    <source>
        <dbReference type="Proteomes" id="UP000267096"/>
    </source>
</evidence>
<reference evidence="10" key="1">
    <citation type="submission" date="2017-02" db="UniProtKB">
        <authorList>
            <consortium name="WormBaseParasite"/>
        </authorList>
    </citation>
    <scope>IDENTIFICATION</scope>
</reference>
<dbReference type="AlphaFoldDB" id="A0A0M3KBX7"/>
<dbReference type="InterPro" id="IPR051068">
    <property type="entry name" value="MFS_Domain-Containing_Protein"/>
</dbReference>
<organism evidence="10">
    <name type="scientific">Anisakis simplex</name>
    <name type="common">Herring worm</name>
    <dbReference type="NCBI Taxonomy" id="6269"/>
    <lineage>
        <taxon>Eukaryota</taxon>
        <taxon>Metazoa</taxon>
        <taxon>Ecdysozoa</taxon>
        <taxon>Nematoda</taxon>
        <taxon>Chromadorea</taxon>
        <taxon>Rhabditida</taxon>
        <taxon>Spirurina</taxon>
        <taxon>Ascaridomorpha</taxon>
        <taxon>Ascaridoidea</taxon>
        <taxon>Anisakidae</taxon>
        <taxon>Anisakis</taxon>
        <taxon>Anisakis simplex complex</taxon>
    </lineage>
</organism>
<keyword evidence="3 7" id="KW-0812">Transmembrane</keyword>
<dbReference type="OrthoDB" id="370281at2759"/>